<comment type="caution">
    <text evidence="12">The sequence shown here is derived from an EMBL/GenBank/DDBJ whole genome shotgun (WGS) entry which is preliminary data.</text>
</comment>
<dbReference type="AlphaFoldDB" id="A0A2M8KE18"/>
<keyword evidence="12" id="KW-0251">Elongation factor</keyword>
<evidence type="ECO:0000256" key="4">
    <source>
        <dbReference type="ARBA" id="ARBA00023125"/>
    </source>
</evidence>
<accession>A0A2M8KE18</accession>
<evidence type="ECO:0000256" key="6">
    <source>
        <dbReference type="ARBA" id="ARBA00024916"/>
    </source>
</evidence>
<dbReference type="GO" id="GO:0003746">
    <property type="term" value="F:translation elongation factor activity"/>
    <property type="evidence" value="ECO:0007669"/>
    <property type="project" value="UniProtKB-KW"/>
</dbReference>
<comment type="similarity">
    <text evidence="1 8 9">Belongs to the GreA/GreB family.</text>
</comment>
<dbReference type="InterPro" id="IPR023459">
    <property type="entry name" value="Tscrpt_elong_fac_GreA/B_fam"/>
</dbReference>
<feature type="domain" description="Transcription elongation factor GreA/GreB N-terminal" evidence="11">
    <location>
        <begin position="5"/>
        <end position="73"/>
    </location>
</feature>
<dbReference type="HAMAP" id="MF_00105">
    <property type="entry name" value="GreA_GreB"/>
    <property type="match status" value="1"/>
</dbReference>
<dbReference type="GO" id="GO:0070063">
    <property type="term" value="F:RNA polymerase binding"/>
    <property type="evidence" value="ECO:0007669"/>
    <property type="project" value="InterPro"/>
</dbReference>
<feature type="coiled-coil region" evidence="8">
    <location>
        <begin position="11"/>
        <end position="38"/>
    </location>
</feature>
<dbReference type="NCBIfam" id="TIGR01462">
    <property type="entry name" value="greA"/>
    <property type="match status" value="1"/>
</dbReference>
<organism evidence="12 13">
    <name type="scientific">Candidatus Portnoybacteria bacterium CG10_big_fil_rev_8_21_14_0_10_36_7</name>
    <dbReference type="NCBI Taxonomy" id="1974812"/>
    <lineage>
        <taxon>Bacteria</taxon>
        <taxon>Candidatus Portnoyibacteriota</taxon>
    </lineage>
</organism>
<keyword evidence="3 8" id="KW-0805">Transcription regulation</keyword>
<dbReference type="GO" id="GO:0003677">
    <property type="term" value="F:DNA binding"/>
    <property type="evidence" value="ECO:0007669"/>
    <property type="project" value="UniProtKB-UniRule"/>
</dbReference>
<dbReference type="InterPro" id="IPR036953">
    <property type="entry name" value="GreA/GreB_C_sf"/>
</dbReference>
<evidence type="ECO:0000259" key="11">
    <source>
        <dbReference type="Pfam" id="PF03449"/>
    </source>
</evidence>
<gene>
    <name evidence="8" type="primary">greA</name>
    <name evidence="12" type="ORF">COU81_02225</name>
</gene>
<evidence type="ECO:0000313" key="13">
    <source>
        <dbReference type="Proteomes" id="UP000231450"/>
    </source>
</evidence>
<keyword evidence="5 8" id="KW-0804">Transcription</keyword>
<dbReference type="Gene3D" id="1.10.287.180">
    <property type="entry name" value="Transcription elongation factor, GreA/GreB, N-terminal domain"/>
    <property type="match status" value="1"/>
</dbReference>
<dbReference type="Gene3D" id="3.10.50.30">
    <property type="entry name" value="Transcription elongation factor, GreA/GreB, C-terminal domain"/>
    <property type="match status" value="1"/>
</dbReference>
<evidence type="ECO:0000256" key="9">
    <source>
        <dbReference type="RuleBase" id="RU000556"/>
    </source>
</evidence>
<dbReference type="SUPFAM" id="SSF54534">
    <property type="entry name" value="FKBP-like"/>
    <property type="match status" value="1"/>
</dbReference>
<dbReference type="Pfam" id="PF01272">
    <property type="entry name" value="GreA_GreB"/>
    <property type="match status" value="1"/>
</dbReference>
<reference evidence="13" key="1">
    <citation type="submission" date="2017-09" db="EMBL/GenBank/DDBJ databases">
        <title>Depth-based differentiation of microbial function through sediment-hosted aquifers and enrichment of novel symbionts in the deep terrestrial subsurface.</title>
        <authorList>
            <person name="Probst A.J."/>
            <person name="Ladd B."/>
            <person name="Jarett J.K."/>
            <person name="Geller-Mcgrath D.E."/>
            <person name="Sieber C.M.K."/>
            <person name="Emerson J.B."/>
            <person name="Anantharaman K."/>
            <person name="Thomas B.C."/>
            <person name="Malmstrom R."/>
            <person name="Stieglmeier M."/>
            <person name="Klingl A."/>
            <person name="Woyke T."/>
            <person name="Ryan C.M."/>
            <person name="Banfield J.F."/>
        </authorList>
    </citation>
    <scope>NUCLEOTIDE SEQUENCE [LARGE SCALE GENOMIC DNA]</scope>
</reference>
<evidence type="ECO:0000256" key="1">
    <source>
        <dbReference type="ARBA" id="ARBA00008213"/>
    </source>
</evidence>
<keyword evidence="8" id="KW-0175">Coiled coil</keyword>
<dbReference type="PANTHER" id="PTHR30437">
    <property type="entry name" value="TRANSCRIPTION ELONGATION FACTOR GREA"/>
    <property type="match status" value="1"/>
</dbReference>
<dbReference type="PANTHER" id="PTHR30437:SF4">
    <property type="entry name" value="TRANSCRIPTION ELONGATION FACTOR GREA"/>
    <property type="match status" value="1"/>
</dbReference>
<sequence>MNPRYISLEGLEQLKTEVENYKMKRQEIAKRLEEAKSLGDLSENTEYMQAREAQSFNEGKIQDLENIIKEAVVIDKSTTQKGIVQVGSTVKFIVNGEREVVYMIVGSEESNPLEGKVSNSSPIGQACLGKKKGESFEVQTPQKRVKYKIVDIS</sequence>
<keyword evidence="12" id="KW-0648">Protein biosynthesis</keyword>
<dbReference type="Pfam" id="PF03449">
    <property type="entry name" value="GreA_GreB_N"/>
    <property type="match status" value="1"/>
</dbReference>
<evidence type="ECO:0000313" key="12">
    <source>
        <dbReference type="EMBL" id="PJE58167.1"/>
    </source>
</evidence>
<evidence type="ECO:0000259" key="10">
    <source>
        <dbReference type="Pfam" id="PF01272"/>
    </source>
</evidence>
<dbReference type="InterPro" id="IPR006359">
    <property type="entry name" value="Tscrpt_elong_fac_GreA"/>
</dbReference>
<dbReference type="PIRSF" id="PIRSF006092">
    <property type="entry name" value="GreA_GreB"/>
    <property type="match status" value="1"/>
</dbReference>
<evidence type="ECO:0000256" key="3">
    <source>
        <dbReference type="ARBA" id="ARBA00023015"/>
    </source>
</evidence>
<dbReference type="NCBIfam" id="NF001263">
    <property type="entry name" value="PRK00226.1-4"/>
    <property type="match status" value="1"/>
</dbReference>
<dbReference type="InterPro" id="IPR001437">
    <property type="entry name" value="Tscrpt_elong_fac_GreA/B_C"/>
</dbReference>
<dbReference type="InterPro" id="IPR036805">
    <property type="entry name" value="Tscrpt_elong_fac_GreA/B_N_sf"/>
</dbReference>
<feature type="domain" description="Transcription elongation factor GreA/GreB C-terminal" evidence="10">
    <location>
        <begin position="80"/>
        <end position="153"/>
    </location>
</feature>
<evidence type="ECO:0000256" key="5">
    <source>
        <dbReference type="ARBA" id="ARBA00023163"/>
    </source>
</evidence>
<protein>
    <recommendedName>
        <fullName evidence="2 8">Transcription elongation factor GreA</fullName>
    </recommendedName>
    <alternativeName>
        <fullName evidence="7 8">Transcript cleavage factor GreA</fullName>
    </alternativeName>
</protein>
<evidence type="ECO:0000256" key="7">
    <source>
        <dbReference type="ARBA" id="ARBA00030776"/>
    </source>
</evidence>
<proteinExistence type="inferred from homology"/>
<evidence type="ECO:0000256" key="8">
    <source>
        <dbReference type="HAMAP-Rule" id="MF_00105"/>
    </source>
</evidence>
<keyword evidence="4 8" id="KW-0238">DNA-binding</keyword>
<dbReference type="GO" id="GO:0006354">
    <property type="term" value="P:DNA-templated transcription elongation"/>
    <property type="evidence" value="ECO:0007669"/>
    <property type="project" value="TreeGrafter"/>
</dbReference>
<dbReference type="InterPro" id="IPR028624">
    <property type="entry name" value="Tscrpt_elong_fac_GreA/B"/>
</dbReference>
<dbReference type="GO" id="GO:0032784">
    <property type="term" value="P:regulation of DNA-templated transcription elongation"/>
    <property type="evidence" value="ECO:0007669"/>
    <property type="project" value="UniProtKB-UniRule"/>
</dbReference>
<dbReference type="EMBL" id="PFDW01000047">
    <property type="protein sequence ID" value="PJE58167.1"/>
    <property type="molecule type" value="Genomic_DNA"/>
</dbReference>
<dbReference type="FunFam" id="1.10.287.180:FF:000001">
    <property type="entry name" value="Transcription elongation factor GreA"/>
    <property type="match status" value="1"/>
</dbReference>
<dbReference type="SUPFAM" id="SSF46557">
    <property type="entry name" value="GreA transcript cleavage protein, N-terminal domain"/>
    <property type="match status" value="1"/>
</dbReference>
<dbReference type="InterPro" id="IPR022691">
    <property type="entry name" value="Tscrpt_elong_fac_GreA/B_N"/>
</dbReference>
<name>A0A2M8KE18_9BACT</name>
<evidence type="ECO:0000256" key="2">
    <source>
        <dbReference type="ARBA" id="ARBA00013729"/>
    </source>
</evidence>
<dbReference type="Proteomes" id="UP000231450">
    <property type="component" value="Unassembled WGS sequence"/>
</dbReference>
<comment type="function">
    <text evidence="6 8 9">Necessary for efficient RNA polymerase transcription elongation past template-encoded arresting sites. The arresting sites in DNA have the property of trapping a certain fraction of elongating RNA polymerases that pass through, resulting in locked ternary complexes. Cleavage of the nascent transcript by cleavage factors such as GreA or GreB allows the resumption of elongation from the new 3'terminus. GreA releases sequences of 2 to 3 nucleotides.</text>
</comment>